<dbReference type="SUPFAM" id="SSF46689">
    <property type="entry name" value="Homeodomain-like"/>
    <property type="match status" value="1"/>
</dbReference>
<name>R7QB53_CHOCR</name>
<dbReference type="PhylomeDB" id="R7QB53"/>
<dbReference type="EMBL" id="HG001727">
    <property type="protein sequence ID" value="CDF35304.1"/>
    <property type="molecule type" value="Genomic_DNA"/>
</dbReference>
<dbReference type="RefSeq" id="XP_005715123.1">
    <property type="nucleotide sequence ID" value="XM_005715066.1"/>
</dbReference>
<organism evidence="1 2">
    <name type="scientific">Chondrus crispus</name>
    <name type="common">Carrageen Irish moss</name>
    <name type="synonym">Polymorpha crispa</name>
    <dbReference type="NCBI Taxonomy" id="2769"/>
    <lineage>
        <taxon>Eukaryota</taxon>
        <taxon>Rhodophyta</taxon>
        <taxon>Florideophyceae</taxon>
        <taxon>Rhodymeniophycidae</taxon>
        <taxon>Gigartinales</taxon>
        <taxon>Gigartinaceae</taxon>
        <taxon>Chondrus</taxon>
    </lineage>
</organism>
<dbReference type="OrthoDB" id="6425593at2759"/>
<dbReference type="Gramene" id="CDF35304">
    <property type="protein sequence ID" value="CDF35304"/>
    <property type="gene ID" value="CHC_T00003873001"/>
</dbReference>
<keyword evidence="2" id="KW-1185">Reference proteome</keyword>
<gene>
    <name evidence="1" type="ORF">CHC_T00003873001</name>
</gene>
<dbReference type="AlphaFoldDB" id="R7QB53"/>
<reference evidence="2" key="1">
    <citation type="journal article" date="2013" name="Proc. Natl. Acad. Sci. U.S.A.">
        <title>Genome structure and metabolic features in the red seaweed Chondrus crispus shed light on evolution of the Archaeplastida.</title>
        <authorList>
            <person name="Collen J."/>
            <person name="Porcel B."/>
            <person name="Carre W."/>
            <person name="Ball S.G."/>
            <person name="Chaparro C."/>
            <person name="Tonon T."/>
            <person name="Barbeyron T."/>
            <person name="Michel G."/>
            <person name="Noel B."/>
            <person name="Valentin K."/>
            <person name="Elias M."/>
            <person name="Artiguenave F."/>
            <person name="Arun A."/>
            <person name="Aury J.M."/>
            <person name="Barbosa-Neto J.F."/>
            <person name="Bothwell J.H."/>
            <person name="Bouget F.Y."/>
            <person name="Brillet L."/>
            <person name="Cabello-Hurtado F."/>
            <person name="Capella-Gutierrez S."/>
            <person name="Charrier B."/>
            <person name="Cladiere L."/>
            <person name="Cock J.M."/>
            <person name="Coelho S.M."/>
            <person name="Colleoni C."/>
            <person name="Czjzek M."/>
            <person name="Da Silva C."/>
            <person name="Delage L."/>
            <person name="Denoeud F."/>
            <person name="Deschamps P."/>
            <person name="Dittami S.M."/>
            <person name="Gabaldon T."/>
            <person name="Gachon C.M."/>
            <person name="Groisillier A."/>
            <person name="Herve C."/>
            <person name="Jabbari K."/>
            <person name="Katinka M."/>
            <person name="Kloareg B."/>
            <person name="Kowalczyk N."/>
            <person name="Labadie K."/>
            <person name="Leblanc C."/>
            <person name="Lopez P.J."/>
            <person name="McLachlan D.H."/>
            <person name="Meslet-Cladiere L."/>
            <person name="Moustafa A."/>
            <person name="Nehr Z."/>
            <person name="Nyvall Collen P."/>
            <person name="Panaud O."/>
            <person name="Partensky F."/>
            <person name="Poulain J."/>
            <person name="Rensing S.A."/>
            <person name="Rousvoal S."/>
            <person name="Samson G."/>
            <person name="Symeonidi A."/>
            <person name="Weissenbach J."/>
            <person name="Zambounis A."/>
            <person name="Wincker P."/>
            <person name="Boyen C."/>
        </authorList>
    </citation>
    <scope>NUCLEOTIDE SEQUENCE [LARGE SCALE GENOMIC DNA]</scope>
    <source>
        <strain evidence="2">cv. Stackhouse</strain>
    </source>
</reference>
<dbReference type="KEGG" id="ccp:CHC_T00003873001"/>
<evidence type="ECO:0008006" key="3">
    <source>
        <dbReference type="Google" id="ProtNLM"/>
    </source>
</evidence>
<sequence length="134" mass="15218">MPRKPRLSTFEKGQIVAYQSNCWPVSRIAEEIGRSRNVVNAFLRDQARYNRKNPGGGPRKLTAADQRRINREASKGVLSSAGIVKALQLNVKARRVRQVLQANKNLRYKRVARTPATRERHEEAHVSWAKGTMA</sequence>
<dbReference type="Proteomes" id="UP000012073">
    <property type="component" value="Unassembled WGS sequence"/>
</dbReference>
<evidence type="ECO:0000313" key="1">
    <source>
        <dbReference type="EMBL" id="CDF35304.1"/>
    </source>
</evidence>
<dbReference type="Gene3D" id="1.10.10.60">
    <property type="entry name" value="Homeodomain-like"/>
    <property type="match status" value="1"/>
</dbReference>
<dbReference type="InterPro" id="IPR009057">
    <property type="entry name" value="Homeodomain-like_sf"/>
</dbReference>
<accession>R7QB53</accession>
<dbReference type="GeneID" id="17322839"/>
<dbReference type="OMA" id="PSCANIE"/>
<proteinExistence type="predicted"/>
<evidence type="ECO:0000313" key="2">
    <source>
        <dbReference type="Proteomes" id="UP000012073"/>
    </source>
</evidence>
<protein>
    <recommendedName>
        <fullName evidence="3">Tc3 transposase DNA binding domain-containing protein</fullName>
    </recommendedName>
</protein>